<evidence type="ECO:0000313" key="1">
    <source>
        <dbReference type="EMBL" id="RIJ51174.1"/>
    </source>
</evidence>
<evidence type="ECO:0000313" key="2">
    <source>
        <dbReference type="Proteomes" id="UP000266484"/>
    </source>
</evidence>
<dbReference type="SUPFAM" id="SSF50249">
    <property type="entry name" value="Nucleic acid-binding proteins"/>
    <property type="match status" value="1"/>
</dbReference>
<proteinExistence type="predicted"/>
<dbReference type="AlphaFoldDB" id="A0A399T819"/>
<accession>A0A399T819</accession>
<name>A0A399T819_9MICO</name>
<reference evidence="1 2" key="1">
    <citation type="submission" date="2018-08" db="EMBL/GenBank/DDBJ databases">
        <title>Genome Sequence of Clavibacter michiganensis Subspecies type strains, and the Atypical Peach-Colored Strains Isolated from Tomato.</title>
        <authorList>
            <person name="Osdaghi E."/>
            <person name="Portier P."/>
            <person name="Briand M."/>
            <person name="Jacques M.-A."/>
        </authorList>
    </citation>
    <scope>NUCLEOTIDE SEQUENCE [LARGE SCALE GENOMIC DNA]</scope>
    <source>
        <strain evidence="1 2">CFBP 8615</strain>
    </source>
</reference>
<gene>
    <name evidence="1" type="ORF">DZG00_09850</name>
</gene>
<dbReference type="Gene3D" id="2.40.50.140">
    <property type="entry name" value="Nucleic acid-binding proteins"/>
    <property type="match status" value="1"/>
</dbReference>
<dbReference type="Proteomes" id="UP000266484">
    <property type="component" value="Unassembled WGS sequence"/>
</dbReference>
<organism evidence="1 2">
    <name type="scientific">Clavibacter lycopersici</name>
    <dbReference type="NCBI Taxonomy" id="2301718"/>
    <lineage>
        <taxon>Bacteria</taxon>
        <taxon>Bacillati</taxon>
        <taxon>Actinomycetota</taxon>
        <taxon>Actinomycetes</taxon>
        <taxon>Micrococcales</taxon>
        <taxon>Microbacteriaceae</taxon>
        <taxon>Clavibacter</taxon>
    </lineage>
</organism>
<evidence type="ECO:0008006" key="3">
    <source>
        <dbReference type="Google" id="ProtNLM"/>
    </source>
</evidence>
<sequence>MGSRGEAVAREARSRVAVHGTVVRRPRCIRTVEGWEIASLLVAPADARRPAAAGDTGAPDHDAVLAVCSGSGASRDVPRLGVGDEVIVVGRLVPRRGARPEDDAVELVADAVLARRPTGSVVAEPPEPRIAP</sequence>
<protein>
    <recommendedName>
        <fullName evidence="3">Single-stranded DNA-binding protein</fullName>
    </recommendedName>
</protein>
<dbReference type="InterPro" id="IPR012340">
    <property type="entry name" value="NA-bd_OB-fold"/>
</dbReference>
<keyword evidence="2" id="KW-1185">Reference proteome</keyword>
<comment type="caution">
    <text evidence="1">The sequence shown here is derived from an EMBL/GenBank/DDBJ whole genome shotgun (WGS) entry which is preliminary data.</text>
</comment>
<dbReference type="EMBL" id="QWGT01000134">
    <property type="protein sequence ID" value="RIJ51174.1"/>
    <property type="molecule type" value="Genomic_DNA"/>
</dbReference>